<accession>A0A183LEB7</accession>
<evidence type="ECO:0000313" key="6">
    <source>
        <dbReference type="EMBL" id="VDO54045.1"/>
    </source>
</evidence>
<keyword evidence="1" id="KW-0433">Leucine-rich repeat</keyword>
<dbReference type="InterPro" id="IPR032675">
    <property type="entry name" value="LRR_dom_sf"/>
</dbReference>
<feature type="transmembrane region" description="Helical" evidence="5">
    <location>
        <begin position="20"/>
        <end position="38"/>
    </location>
</feature>
<organism evidence="6 7">
    <name type="scientific">Schistosoma margrebowiei</name>
    <dbReference type="NCBI Taxonomy" id="48269"/>
    <lineage>
        <taxon>Eukaryota</taxon>
        <taxon>Metazoa</taxon>
        <taxon>Spiralia</taxon>
        <taxon>Lophotrochozoa</taxon>
        <taxon>Platyhelminthes</taxon>
        <taxon>Trematoda</taxon>
        <taxon>Digenea</taxon>
        <taxon>Strigeidida</taxon>
        <taxon>Schistosomatoidea</taxon>
        <taxon>Schistosomatidae</taxon>
        <taxon>Schistosoma</taxon>
    </lineage>
</organism>
<keyword evidence="3" id="KW-0677">Repeat</keyword>
<protein>
    <submittedName>
        <fullName evidence="6">Uncharacterized protein</fullName>
    </submittedName>
</protein>
<dbReference type="PANTHER" id="PTHR24369">
    <property type="entry name" value="ANTIGEN BSP, PUTATIVE-RELATED"/>
    <property type="match status" value="1"/>
</dbReference>
<dbReference type="PROSITE" id="PS50835">
    <property type="entry name" value="IG_LIKE"/>
    <property type="match status" value="1"/>
</dbReference>
<dbReference type="SUPFAM" id="SSF52075">
    <property type="entry name" value="Outer arm dynein light chain 1"/>
    <property type="match status" value="1"/>
</dbReference>
<dbReference type="GO" id="GO:0005886">
    <property type="term" value="C:plasma membrane"/>
    <property type="evidence" value="ECO:0007669"/>
    <property type="project" value="TreeGrafter"/>
</dbReference>
<dbReference type="Proteomes" id="UP000277204">
    <property type="component" value="Unassembled WGS sequence"/>
</dbReference>
<keyword evidence="5" id="KW-1133">Transmembrane helix</keyword>
<evidence type="ECO:0000256" key="1">
    <source>
        <dbReference type="ARBA" id="ARBA00022614"/>
    </source>
</evidence>
<dbReference type="InterPro" id="IPR001611">
    <property type="entry name" value="Leu-rich_rpt"/>
</dbReference>
<dbReference type="EMBL" id="UZAI01000531">
    <property type="protein sequence ID" value="VDO54045.1"/>
    <property type="molecule type" value="Genomic_DNA"/>
</dbReference>
<keyword evidence="7" id="KW-1185">Reference proteome</keyword>
<evidence type="ECO:0000256" key="5">
    <source>
        <dbReference type="SAM" id="Phobius"/>
    </source>
</evidence>
<evidence type="ECO:0000256" key="3">
    <source>
        <dbReference type="ARBA" id="ARBA00022737"/>
    </source>
</evidence>
<dbReference type="InterPro" id="IPR050541">
    <property type="entry name" value="LRR_TM_domain-containing"/>
</dbReference>
<evidence type="ECO:0000256" key="2">
    <source>
        <dbReference type="ARBA" id="ARBA00022729"/>
    </source>
</evidence>
<proteinExistence type="predicted"/>
<dbReference type="PROSITE" id="PS51450">
    <property type="entry name" value="LRR"/>
    <property type="match status" value="1"/>
</dbReference>
<keyword evidence="2" id="KW-0732">Signal</keyword>
<dbReference type="AlphaFoldDB" id="A0A183LEB7"/>
<dbReference type="PANTHER" id="PTHR24369:SF210">
    <property type="entry name" value="CHAOPTIN-RELATED"/>
    <property type="match status" value="1"/>
</dbReference>
<dbReference type="SUPFAM" id="SSF52058">
    <property type="entry name" value="L domain-like"/>
    <property type="match status" value="1"/>
</dbReference>
<evidence type="ECO:0000313" key="7">
    <source>
        <dbReference type="Proteomes" id="UP000277204"/>
    </source>
</evidence>
<sequence>MDYLQNLFIKKTQLHFYHQYILLIMMLMIILFHIQLSYQLDDITICPKQCICSSKRMNCELSGLNSLPIPPPILQLEYLLIQNQTFINTQLGPNELSIYRSIEYGGQIQLKSLHIRYCNIISLKRNTFQILGKQLRLLDLTGNPLIHIEDYTFNGLHQLTLIMDEIKLRNIQFNTFNGLTHMKSLIIRNSNLDELPYQSLIQLITMSKLNQLIINGNQLKQLDKKYDVIFKELQHFEIHNNPWHCDCQLNWLIKRYQSIHKSHRNNTIDNNNNNNDNNNNNNNNWNNNDEEDDNQPKCSTPFSLVGYKFNDLITDLTEVYDYNNPMINTWEKSNSPFILYCPPPKLERLDVDLTHLYEIENSIIMKTDHQQYPSIRLTCSMKGSRELSIIWYYHNYNNNTMTLVNLSNHYITHKYPNNKQISYMNNDIIKVESQLDIIKQQQIDKYSCIGIDVIHNVTATIQLQWPLLKINNQLSLSVYNESKLNYLNNWSTTNTTITTSSSSSTATTISSLSYTNSMLHIKQFSLGELIAATAGTFLSTVLLFFIIYQTFHCRLTSCDQRKLYRPHKTDHNSILEVPNLSPDTGGISSLNTLCNISRPNTITTTTTTTTNTTNTTTITTTTTNNSNNSSSNNSVETNLLQNSITNCPINQLNSESISLTTNLLNTQQFLNGLSNFNHGTLPVNIRQQTIQTELGRCIQPTSNSTIGDGSLNSMSYEPISYTDTNNVTYDVPWLVNTNTNDHNINHHKLINMNQRITNEQCIPLLYNGLPTNISNSIESNSNNLIHNGLFIPPPPSIPQPSLPNSCTNSTLSLKTVTIQPNIQSNLLFLQSGCYPQLINSVTTNSQFNQGSNGLTNYLNYHS</sequence>
<feature type="region of interest" description="Disordered" evidence="4">
    <location>
        <begin position="264"/>
        <end position="297"/>
    </location>
</feature>
<dbReference type="Gene3D" id="3.80.10.10">
    <property type="entry name" value="Ribonuclease Inhibitor"/>
    <property type="match status" value="2"/>
</dbReference>
<dbReference type="STRING" id="48269.A0A183LEB7"/>
<keyword evidence="5" id="KW-0472">Membrane</keyword>
<gene>
    <name evidence="6" type="ORF">SMRZ_LOCUS2142</name>
</gene>
<name>A0A183LEB7_9TREM</name>
<keyword evidence="5" id="KW-0812">Transmembrane</keyword>
<feature type="compositionally biased region" description="Low complexity" evidence="4">
    <location>
        <begin position="265"/>
        <end position="287"/>
    </location>
</feature>
<dbReference type="InterPro" id="IPR007110">
    <property type="entry name" value="Ig-like_dom"/>
</dbReference>
<reference evidence="6 7" key="1">
    <citation type="submission" date="2018-11" db="EMBL/GenBank/DDBJ databases">
        <authorList>
            <consortium name="Pathogen Informatics"/>
        </authorList>
    </citation>
    <scope>NUCLEOTIDE SEQUENCE [LARGE SCALE GENOMIC DNA]</scope>
    <source>
        <strain evidence="6 7">Zambia</strain>
    </source>
</reference>
<feature type="transmembrane region" description="Helical" evidence="5">
    <location>
        <begin position="526"/>
        <end position="548"/>
    </location>
</feature>
<evidence type="ECO:0000256" key="4">
    <source>
        <dbReference type="SAM" id="MobiDB-lite"/>
    </source>
</evidence>